<keyword evidence="2 3" id="KW-0472">Membrane</keyword>
<feature type="transmembrane region" description="Helical" evidence="3">
    <location>
        <begin position="282"/>
        <end position="299"/>
    </location>
</feature>
<dbReference type="Gene3D" id="2.70.170.10">
    <property type="entry name" value="Neurotransmitter-gated ion-channel ligand-binding domain"/>
    <property type="match status" value="1"/>
</dbReference>
<keyword evidence="3" id="KW-0813">Transport</keyword>
<dbReference type="SUPFAM" id="SSF63712">
    <property type="entry name" value="Nicotinic receptor ligand binding domain-like"/>
    <property type="match status" value="1"/>
</dbReference>
<dbReference type="InterPro" id="IPR006202">
    <property type="entry name" value="Neur_chan_lig-bd"/>
</dbReference>
<keyword evidence="3" id="KW-0406">Ion transport</keyword>
<keyword evidence="3" id="KW-0407">Ion channel</keyword>
<comment type="caution">
    <text evidence="3">Lacks conserved residue(s) required for the propagation of feature annotation.</text>
</comment>
<evidence type="ECO:0000256" key="1">
    <source>
        <dbReference type="ARBA" id="ARBA00004141"/>
    </source>
</evidence>
<sequence length="348" mass="38744">MWISIMLYLLTIHVCKGGAQYLASSRLIQELRTGYERHVPPTRSFDSHVSVRVYPSIIRIDGLDESREALSVTISLSMNWSDQRLTWNPAQYDGVQKLFLPADTIWLPDVGVHNSVDGLISEPSASHLVEVSHVGHVLMVSVMHVQTYCKMTLTDFPRDVHVCDVIIGSWIYSAKTLILESWNGMTVIEQVPVSSDIDDVIPSRDGRSWMLLGRAASGAIKLVSYDCCPDEHYVQLTMTLTLRRHAPSLWLTLVVPLLVLSFMTALQFAVPAGNPYRPIHGMLVLLAEMMYVHSMFSYIPDSVDPPIIVKLAVANVMCAAIALCVSLLVGHVTSTSVRQRKRLPPLLA</sequence>
<gene>
    <name evidence="5" type="ORF">MAR_021490</name>
</gene>
<dbReference type="PROSITE" id="PS00236">
    <property type="entry name" value="NEUROTR_ION_CHANNEL"/>
    <property type="match status" value="1"/>
</dbReference>
<dbReference type="InterPro" id="IPR036734">
    <property type="entry name" value="Neur_chan_lig-bd_sf"/>
</dbReference>
<evidence type="ECO:0000313" key="6">
    <source>
        <dbReference type="Proteomes" id="UP001164746"/>
    </source>
</evidence>
<keyword evidence="3" id="KW-0812">Transmembrane</keyword>
<dbReference type="InterPro" id="IPR018000">
    <property type="entry name" value="Neurotransmitter_ion_chnl_CS"/>
</dbReference>
<feature type="chain" id="PRO_5044992094" evidence="3">
    <location>
        <begin position="18"/>
        <end position="348"/>
    </location>
</feature>
<evidence type="ECO:0000256" key="3">
    <source>
        <dbReference type="RuleBase" id="RU000687"/>
    </source>
</evidence>
<feature type="domain" description="Neurotransmitter-gated ion-channel ligand-binding" evidence="4">
    <location>
        <begin position="25"/>
        <end position="245"/>
    </location>
</feature>
<dbReference type="EMBL" id="CP111016">
    <property type="protein sequence ID" value="WAR06121.1"/>
    <property type="molecule type" value="Genomic_DNA"/>
</dbReference>
<feature type="signal peptide" evidence="3">
    <location>
        <begin position="1"/>
        <end position="17"/>
    </location>
</feature>
<evidence type="ECO:0000259" key="4">
    <source>
        <dbReference type="Pfam" id="PF02931"/>
    </source>
</evidence>
<feature type="transmembrane region" description="Helical" evidence="3">
    <location>
        <begin position="249"/>
        <end position="270"/>
    </location>
</feature>
<dbReference type="PANTHER" id="PTHR18945">
    <property type="entry name" value="NEUROTRANSMITTER GATED ION CHANNEL"/>
    <property type="match status" value="1"/>
</dbReference>
<dbReference type="Proteomes" id="UP001164746">
    <property type="component" value="Chromosome 5"/>
</dbReference>
<comment type="subcellular location">
    <subcellularLocation>
        <location evidence="1">Membrane</location>
        <topology evidence="1">Multi-pass membrane protein</topology>
    </subcellularLocation>
</comment>
<evidence type="ECO:0000313" key="5">
    <source>
        <dbReference type="EMBL" id="WAR06121.1"/>
    </source>
</evidence>
<name>A0ABY7EBT5_MYAAR</name>
<organism evidence="5 6">
    <name type="scientific">Mya arenaria</name>
    <name type="common">Soft-shell clam</name>
    <dbReference type="NCBI Taxonomy" id="6604"/>
    <lineage>
        <taxon>Eukaryota</taxon>
        <taxon>Metazoa</taxon>
        <taxon>Spiralia</taxon>
        <taxon>Lophotrochozoa</taxon>
        <taxon>Mollusca</taxon>
        <taxon>Bivalvia</taxon>
        <taxon>Autobranchia</taxon>
        <taxon>Heteroconchia</taxon>
        <taxon>Euheterodonta</taxon>
        <taxon>Imparidentia</taxon>
        <taxon>Neoheterodontei</taxon>
        <taxon>Myida</taxon>
        <taxon>Myoidea</taxon>
        <taxon>Myidae</taxon>
        <taxon>Mya</taxon>
    </lineage>
</organism>
<dbReference type="InterPro" id="IPR006201">
    <property type="entry name" value="Neur_channel"/>
</dbReference>
<dbReference type="PRINTS" id="PR00252">
    <property type="entry name" value="NRIONCHANNEL"/>
</dbReference>
<keyword evidence="6" id="KW-1185">Reference proteome</keyword>
<dbReference type="CDD" id="cd18989">
    <property type="entry name" value="LGIC_ECD_cation"/>
    <property type="match status" value="1"/>
</dbReference>
<accession>A0ABY7EBT5</accession>
<comment type="similarity">
    <text evidence="3">Belongs to the ligand-gated ion channel (TC 1.A.9) family.</text>
</comment>
<feature type="transmembrane region" description="Helical" evidence="3">
    <location>
        <begin position="311"/>
        <end position="332"/>
    </location>
</feature>
<evidence type="ECO:0000256" key="2">
    <source>
        <dbReference type="ARBA" id="ARBA00023136"/>
    </source>
</evidence>
<dbReference type="Pfam" id="PF02931">
    <property type="entry name" value="Neur_chan_LBD"/>
    <property type="match status" value="1"/>
</dbReference>
<protein>
    <submittedName>
        <fullName evidence="5">ACHAA-like protein</fullName>
    </submittedName>
</protein>
<keyword evidence="3" id="KW-0732">Signal</keyword>
<reference evidence="5" key="1">
    <citation type="submission" date="2022-11" db="EMBL/GenBank/DDBJ databases">
        <title>Centuries of genome instability and evolution in soft-shell clam transmissible cancer (bioRxiv).</title>
        <authorList>
            <person name="Hart S.F.M."/>
            <person name="Yonemitsu M.A."/>
            <person name="Giersch R.M."/>
            <person name="Beal B.F."/>
            <person name="Arriagada G."/>
            <person name="Davis B.W."/>
            <person name="Ostrander E.A."/>
            <person name="Goff S.P."/>
            <person name="Metzger M.J."/>
        </authorList>
    </citation>
    <scope>NUCLEOTIDE SEQUENCE</scope>
    <source>
        <strain evidence="5">MELC-2E11</strain>
        <tissue evidence="5">Siphon/mantle</tissue>
    </source>
</reference>
<proteinExistence type="inferred from homology"/>
<feature type="non-terminal residue" evidence="5">
    <location>
        <position position="348"/>
    </location>
</feature>
<keyword evidence="3" id="KW-1133">Transmembrane helix</keyword>